<dbReference type="PROSITE" id="PS50110">
    <property type="entry name" value="RESPONSE_REGULATORY"/>
    <property type="match status" value="1"/>
</dbReference>
<dbReference type="EMBL" id="DXFA01000174">
    <property type="protein sequence ID" value="HIX49403.1"/>
    <property type="molecule type" value="Genomic_DNA"/>
</dbReference>
<feature type="domain" description="HTH araC/xylS-type" evidence="7">
    <location>
        <begin position="415"/>
        <end position="513"/>
    </location>
</feature>
<dbReference type="SMART" id="SM00342">
    <property type="entry name" value="HTH_ARAC"/>
    <property type="match status" value="1"/>
</dbReference>
<evidence type="ECO:0000256" key="5">
    <source>
        <dbReference type="ARBA" id="ARBA00024867"/>
    </source>
</evidence>
<dbReference type="GO" id="GO:0003700">
    <property type="term" value="F:DNA-binding transcription factor activity"/>
    <property type="evidence" value="ECO:0007669"/>
    <property type="project" value="InterPro"/>
</dbReference>
<protein>
    <recommendedName>
        <fullName evidence="1">Stage 0 sporulation protein A homolog</fullName>
    </recommendedName>
</protein>
<evidence type="ECO:0000256" key="3">
    <source>
        <dbReference type="ARBA" id="ARBA00023125"/>
    </source>
</evidence>
<dbReference type="GO" id="GO:0000160">
    <property type="term" value="P:phosphorelay signal transduction system"/>
    <property type="evidence" value="ECO:0007669"/>
    <property type="project" value="InterPro"/>
</dbReference>
<evidence type="ECO:0000313" key="10">
    <source>
        <dbReference type="Proteomes" id="UP000824243"/>
    </source>
</evidence>
<keyword evidence="2" id="KW-0805">Transcription regulation</keyword>
<dbReference type="PROSITE" id="PS01124">
    <property type="entry name" value="HTH_ARAC_FAMILY_2"/>
    <property type="match status" value="1"/>
</dbReference>
<dbReference type="Pfam" id="PF00072">
    <property type="entry name" value="Response_reg"/>
    <property type="match status" value="1"/>
</dbReference>
<keyword evidence="4" id="KW-0804">Transcription</keyword>
<evidence type="ECO:0000256" key="2">
    <source>
        <dbReference type="ARBA" id="ARBA00023015"/>
    </source>
</evidence>
<dbReference type="SMART" id="SM00448">
    <property type="entry name" value="REC"/>
    <property type="match status" value="1"/>
</dbReference>
<gene>
    <name evidence="9" type="ORF">H9981_10415</name>
</gene>
<dbReference type="InterPro" id="IPR011006">
    <property type="entry name" value="CheY-like_superfamily"/>
</dbReference>
<accession>A0A9D2ATJ5</accession>
<name>A0A9D2ATJ5_9FIRM</name>
<feature type="domain" description="Response regulatory" evidence="8">
    <location>
        <begin position="2"/>
        <end position="119"/>
    </location>
</feature>
<sequence length="515" mass="58752">MKIVIVESEQQTRETIEKTVKTALPDAVLAGNAENGRDGYNLIHAEKPDLVIMDIRIPGMGGLSMLRKLRTEKNDAHVLIVTADTDFGHARQAISLGVDDYILKPFRPAQLKTAILRIRDKVREEQAMGKAFNLQNIFTGCLNGQLTPDRQFHQMTQEKFGFTLEDPGALFVVWLGSGYTEQREQVCGMLEKAGAGQGFSVCPVPVDTWHLVAAAVYRTDQSAAALSSDKGFAVFREQVVPVLSGSIRGEVVCLWEETEHMCDFPEALRNLRQIREWNLLFDRGSLIRRRDVEKMEIVPLKYPAALEAQVRRAVLDENGEEIKKCYYRLYDLFRAEPHSPREIKECLIRFDLSVLGAYRTRYEVKSELSVQHSMHLIAEAISWRQIRTAMQAFFDVMDFNAFEEAGDAELSDLVRKAVQMVRKHYDQGIRLEEIASRLFVSEEYLSAQFKKETGMGFAETVRMLRIERIKSLLAGTRLKLNQIAELTGYTDPKYMSRVFKEEVGMLPTEFRKSIH</sequence>
<reference evidence="9" key="1">
    <citation type="journal article" date="2021" name="PeerJ">
        <title>Extensive microbial diversity within the chicken gut microbiome revealed by metagenomics and culture.</title>
        <authorList>
            <person name="Gilroy R."/>
            <person name="Ravi A."/>
            <person name="Getino M."/>
            <person name="Pursley I."/>
            <person name="Horton D.L."/>
            <person name="Alikhan N.F."/>
            <person name="Baker D."/>
            <person name="Gharbi K."/>
            <person name="Hall N."/>
            <person name="Watson M."/>
            <person name="Adriaenssens E.M."/>
            <person name="Foster-Nyarko E."/>
            <person name="Jarju S."/>
            <person name="Secka A."/>
            <person name="Antonio M."/>
            <person name="Oren A."/>
            <person name="Chaudhuri R.R."/>
            <person name="La Ragione R."/>
            <person name="Hildebrand F."/>
            <person name="Pallen M.J."/>
        </authorList>
    </citation>
    <scope>NUCLEOTIDE SEQUENCE</scope>
    <source>
        <strain evidence="9">ChiSjej5B23-15282</strain>
    </source>
</reference>
<dbReference type="InterPro" id="IPR009057">
    <property type="entry name" value="Homeodomain-like_sf"/>
</dbReference>
<evidence type="ECO:0000256" key="4">
    <source>
        <dbReference type="ARBA" id="ARBA00023163"/>
    </source>
</evidence>
<comment type="caution">
    <text evidence="9">The sequence shown here is derived from an EMBL/GenBank/DDBJ whole genome shotgun (WGS) entry which is preliminary data.</text>
</comment>
<dbReference type="Pfam" id="PF12833">
    <property type="entry name" value="HTH_18"/>
    <property type="match status" value="1"/>
</dbReference>
<dbReference type="PANTHER" id="PTHR43280">
    <property type="entry name" value="ARAC-FAMILY TRANSCRIPTIONAL REGULATOR"/>
    <property type="match status" value="1"/>
</dbReference>
<dbReference type="GO" id="GO:0043565">
    <property type="term" value="F:sequence-specific DNA binding"/>
    <property type="evidence" value="ECO:0007669"/>
    <property type="project" value="InterPro"/>
</dbReference>
<dbReference type="AlphaFoldDB" id="A0A9D2ATJ5"/>
<keyword evidence="6" id="KW-0597">Phosphoprotein</keyword>
<dbReference type="InterPro" id="IPR001789">
    <property type="entry name" value="Sig_transdc_resp-reg_receiver"/>
</dbReference>
<evidence type="ECO:0000256" key="1">
    <source>
        <dbReference type="ARBA" id="ARBA00018672"/>
    </source>
</evidence>
<dbReference type="SUPFAM" id="SSF46689">
    <property type="entry name" value="Homeodomain-like"/>
    <property type="match status" value="2"/>
</dbReference>
<comment type="function">
    <text evidence="5">May play the central regulatory role in sporulation. It may be an element of the effector pathway responsible for the activation of sporulation genes in response to nutritional stress. Spo0A may act in concert with spo0H (a sigma factor) to control the expression of some genes that are critical to the sporulation process.</text>
</comment>
<evidence type="ECO:0000313" key="9">
    <source>
        <dbReference type="EMBL" id="HIX49403.1"/>
    </source>
</evidence>
<proteinExistence type="predicted"/>
<reference evidence="9" key="2">
    <citation type="submission" date="2021-04" db="EMBL/GenBank/DDBJ databases">
        <authorList>
            <person name="Gilroy R."/>
        </authorList>
    </citation>
    <scope>NUCLEOTIDE SEQUENCE</scope>
    <source>
        <strain evidence="9">ChiSjej5B23-15282</strain>
    </source>
</reference>
<evidence type="ECO:0000259" key="8">
    <source>
        <dbReference type="PROSITE" id="PS50110"/>
    </source>
</evidence>
<feature type="modified residue" description="4-aspartylphosphate" evidence="6">
    <location>
        <position position="54"/>
    </location>
</feature>
<dbReference type="PANTHER" id="PTHR43280:SF2">
    <property type="entry name" value="HTH-TYPE TRANSCRIPTIONAL REGULATOR EXSA"/>
    <property type="match status" value="1"/>
</dbReference>
<dbReference type="InterPro" id="IPR018060">
    <property type="entry name" value="HTH_AraC"/>
</dbReference>
<dbReference type="Proteomes" id="UP000824243">
    <property type="component" value="Unassembled WGS sequence"/>
</dbReference>
<evidence type="ECO:0000259" key="7">
    <source>
        <dbReference type="PROSITE" id="PS01124"/>
    </source>
</evidence>
<dbReference type="Gene3D" id="1.10.10.60">
    <property type="entry name" value="Homeodomain-like"/>
    <property type="match status" value="2"/>
</dbReference>
<dbReference type="Gene3D" id="3.40.50.2300">
    <property type="match status" value="1"/>
</dbReference>
<dbReference type="SUPFAM" id="SSF52172">
    <property type="entry name" value="CheY-like"/>
    <property type="match status" value="1"/>
</dbReference>
<keyword evidence="3" id="KW-0238">DNA-binding</keyword>
<evidence type="ECO:0000256" key="6">
    <source>
        <dbReference type="PROSITE-ProRule" id="PRU00169"/>
    </source>
</evidence>
<organism evidence="9 10">
    <name type="scientific">Candidatus Mediterraneibacter caccavium</name>
    <dbReference type="NCBI Taxonomy" id="2838661"/>
    <lineage>
        <taxon>Bacteria</taxon>
        <taxon>Bacillati</taxon>
        <taxon>Bacillota</taxon>
        <taxon>Clostridia</taxon>
        <taxon>Lachnospirales</taxon>
        <taxon>Lachnospiraceae</taxon>
        <taxon>Mediterraneibacter</taxon>
    </lineage>
</organism>
<dbReference type="CDD" id="cd17536">
    <property type="entry name" value="REC_YesN-like"/>
    <property type="match status" value="1"/>
</dbReference>